<dbReference type="AlphaFoldDB" id="A0AB37AYK9"/>
<protein>
    <recommendedName>
        <fullName evidence="3">Bacteriophage protein</fullName>
    </recommendedName>
</protein>
<evidence type="ECO:0008006" key="3">
    <source>
        <dbReference type="Google" id="ProtNLM"/>
    </source>
</evidence>
<dbReference type="EMBL" id="PVFR01000007">
    <property type="protein sequence ID" value="PRE55521.1"/>
    <property type="molecule type" value="Genomic_DNA"/>
</dbReference>
<comment type="caution">
    <text evidence="1">The sequence shown here is derived from an EMBL/GenBank/DDBJ whole genome shotgun (WGS) entry which is preliminary data.</text>
</comment>
<proteinExistence type="predicted"/>
<accession>A0AB37AYK9</accession>
<organism evidence="1 2">
    <name type="scientific">Burkholderia multivorans</name>
    <dbReference type="NCBI Taxonomy" id="87883"/>
    <lineage>
        <taxon>Bacteria</taxon>
        <taxon>Pseudomonadati</taxon>
        <taxon>Pseudomonadota</taxon>
        <taxon>Betaproteobacteria</taxon>
        <taxon>Burkholderiales</taxon>
        <taxon>Burkholderiaceae</taxon>
        <taxon>Burkholderia</taxon>
        <taxon>Burkholderia cepacia complex</taxon>
    </lineage>
</organism>
<sequence length="91" mass="9830">MGCREYARDGDEAVRVKAGIARVPGAARVLRLSWQSGFERVKKPESGVGGAEKEFLRPLEFWVTAVTNIPTLRRHCADAAAALAALAFFAA</sequence>
<name>A0AB37AYK9_9BURK</name>
<evidence type="ECO:0000313" key="1">
    <source>
        <dbReference type="EMBL" id="PRE55521.1"/>
    </source>
</evidence>
<reference evidence="1 2" key="1">
    <citation type="submission" date="2018-03" db="EMBL/GenBank/DDBJ databases">
        <authorList>
            <person name="Nguyen K."/>
            <person name="Fouts D."/>
            <person name="Sutton G."/>
        </authorList>
    </citation>
    <scope>NUCLEOTIDE SEQUENCE [LARGE SCALE GENOMIC DNA]</scope>
    <source>
        <strain evidence="1 2">AU14328</strain>
    </source>
</reference>
<gene>
    <name evidence="1" type="ORF">C6P99_01295</name>
</gene>
<dbReference type="Proteomes" id="UP000237811">
    <property type="component" value="Unassembled WGS sequence"/>
</dbReference>
<evidence type="ECO:0000313" key="2">
    <source>
        <dbReference type="Proteomes" id="UP000237811"/>
    </source>
</evidence>